<dbReference type="AlphaFoldDB" id="A0A4Q9B931"/>
<dbReference type="RefSeq" id="WP_130923866.1">
    <property type="nucleotide sequence ID" value="NZ_JAANOL010000001.1"/>
</dbReference>
<feature type="domain" description="CoA-binding" evidence="1">
    <location>
        <begin position="2"/>
        <end position="112"/>
    </location>
</feature>
<gene>
    <name evidence="2" type="ORF">EWU20_10965</name>
</gene>
<name>A0A4Q9B931_9BACT</name>
<dbReference type="InterPro" id="IPR036291">
    <property type="entry name" value="NAD(P)-bd_dom_sf"/>
</dbReference>
<evidence type="ECO:0000313" key="3">
    <source>
        <dbReference type="Proteomes" id="UP000293583"/>
    </source>
</evidence>
<comment type="caution">
    <text evidence="2">The sequence shown here is derived from an EMBL/GenBank/DDBJ whole genome shotgun (WGS) entry which is preliminary data.</text>
</comment>
<dbReference type="EMBL" id="SEWY01000006">
    <property type="protein sequence ID" value="TBH71121.1"/>
    <property type="molecule type" value="Genomic_DNA"/>
</dbReference>
<organism evidence="2 3">
    <name type="scientific">Aquirufa antheringensis</name>
    <dbReference type="NCBI Taxonomy" id="2516559"/>
    <lineage>
        <taxon>Bacteria</taxon>
        <taxon>Pseudomonadati</taxon>
        <taxon>Bacteroidota</taxon>
        <taxon>Cytophagia</taxon>
        <taxon>Cytophagales</taxon>
        <taxon>Flectobacillaceae</taxon>
        <taxon>Aquirufa</taxon>
    </lineage>
</organism>
<evidence type="ECO:0000259" key="1">
    <source>
        <dbReference type="Pfam" id="PF13380"/>
    </source>
</evidence>
<evidence type="ECO:0000313" key="2">
    <source>
        <dbReference type="EMBL" id="TBH71121.1"/>
    </source>
</evidence>
<dbReference type="OrthoDB" id="708726at2"/>
<accession>A0A4Q9B931</accession>
<proteinExistence type="predicted"/>
<dbReference type="InterPro" id="IPR003781">
    <property type="entry name" value="CoA-bd"/>
</dbReference>
<dbReference type="Pfam" id="PF13380">
    <property type="entry name" value="CoA_binding_2"/>
    <property type="match status" value="1"/>
</dbReference>
<sequence>MKVLVYGASTNPSRYAYIATELLLQHGHEVSLVGIKKGEVLGLTIQQDQPLLQDIDTVTLYVGPANQEGLIDYLESINPRRVIFNPGTENSVLEKALQNKGIEVEEACTLVLLHTGQF</sequence>
<keyword evidence="3" id="KW-1185">Reference proteome</keyword>
<dbReference type="Gene3D" id="3.40.50.720">
    <property type="entry name" value="NAD(P)-binding Rossmann-like Domain"/>
    <property type="match status" value="1"/>
</dbReference>
<dbReference type="SUPFAM" id="SSF51735">
    <property type="entry name" value="NAD(P)-binding Rossmann-fold domains"/>
    <property type="match status" value="1"/>
</dbReference>
<dbReference type="Proteomes" id="UP000293583">
    <property type="component" value="Unassembled WGS sequence"/>
</dbReference>
<reference evidence="2 3" key="1">
    <citation type="submission" date="2019-02" db="EMBL/GenBank/DDBJ databases">
        <title>Genome of a new Bacteroidetes strain.</title>
        <authorList>
            <person name="Pitt A."/>
        </authorList>
    </citation>
    <scope>NUCLEOTIDE SEQUENCE [LARGE SCALE GENOMIC DNA]</scope>
    <source>
        <strain evidence="2 3">103A-SOEBACH</strain>
    </source>
</reference>
<protein>
    <submittedName>
        <fullName evidence="2">CoA-binding protein</fullName>
    </submittedName>
</protein>